<feature type="region of interest" description="Disordered" evidence="1">
    <location>
        <begin position="103"/>
        <end position="129"/>
    </location>
</feature>
<dbReference type="AlphaFoldDB" id="L9X7A7"/>
<feature type="domain" description="DUF7344" evidence="2">
    <location>
        <begin position="7"/>
        <end position="85"/>
    </location>
</feature>
<evidence type="ECO:0000313" key="3">
    <source>
        <dbReference type="EMBL" id="ELY57482.1"/>
    </source>
</evidence>
<gene>
    <name evidence="3" type="ORF">C493_08351</name>
</gene>
<dbReference type="InterPro" id="IPR036388">
    <property type="entry name" value="WH-like_DNA-bd_sf"/>
</dbReference>
<name>L9X7A7_9EURY</name>
<dbReference type="EMBL" id="AOHZ01000041">
    <property type="protein sequence ID" value="ELY57482.1"/>
    <property type="molecule type" value="Genomic_DNA"/>
</dbReference>
<sequence length="129" mass="14792">MNRTDAFRVLASADRQLILHELVTADGPLAVETLSRHVAMRRHRLPPETVSDEQIERAQVRLVHQHFQILLERELVTVDWDRNEVALADTPALETLLDAATELDQWPPDDMPNYSEHESDHNRQAGLTD</sequence>
<evidence type="ECO:0000259" key="2">
    <source>
        <dbReference type="Pfam" id="PF24035"/>
    </source>
</evidence>
<accession>L9X7A7</accession>
<dbReference type="OrthoDB" id="155703at2157"/>
<dbReference type="Proteomes" id="UP000011602">
    <property type="component" value="Unassembled WGS sequence"/>
</dbReference>
<keyword evidence="4" id="KW-1185">Reference proteome</keyword>
<dbReference type="Pfam" id="PF24035">
    <property type="entry name" value="DUF7344"/>
    <property type="match status" value="1"/>
</dbReference>
<evidence type="ECO:0000256" key="1">
    <source>
        <dbReference type="SAM" id="MobiDB-lite"/>
    </source>
</evidence>
<dbReference type="Gene3D" id="1.10.10.10">
    <property type="entry name" value="Winged helix-like DNA-binding domain superfamily/Winged helix DNA-binding domain"/>
    <property type="match status" value="1"/>
</dbReference>
<dbReference type="eggNOG" id="arCOG03828">
    <property type="taxonomic scope" value="Archaea"/>
</dbReference>
<comment type="caution">
    <text evidence="3">The sequence shown here is derived from an EMBL/GenBank/DDBJ whole genome shotgun (WGS) entry which is preliminary data.</text>
</comment>
<dbReference type="InterPro" id="IPR055768">
    <property type="entry name" value="DUF7344"/>
</dbReference>
<organism evidence="3 4">
    <name type="scientific">Natronolimnohabitans innermongolicus JCM 12255</name>
    <dbReference type="NCBI Taxonomy" id="1227499"/>
    <lineage>
        <taxon>Archaea</taxon>
        <taxon>Methanobacteriati</taxon>
        <taxon>Methanobacteriota</taxon>
        <taxon>Stenosarchaea group</taxon>
        <taxon>Halobacteria</taxon>
        <taxon>Halobacteriales</taxon>
        <taxon>Natrialbaceae</taxon>
        <taxon>Natronolimnohabitans</taxon>
    </lineage>
</organism>
<protein>
    <recommendedName>
        <fullName evidence="2">DUF7344 domain-containing protein</fullName>
    </recommendedName>
</protein>
<reference evidence="3 4" key="1">
    <citation type="journal article" date="2014" name="PLoS Genet.">
        <title>Phylogenetically driven sequencing of extremely halophilic archaea reveals strategies for static and dynamic osmo-response.</title>
        <authorList>
            <person name="Becker E.A."/>
            <person name="Seitzer P.M."/>
            <person name="Tritt A."/>
            <person name="Larsen D."/>
            <person name="Krusor M."/>
            <person name="Yao A.I."/>
            <person name="Wu D."/>
            <person name="Madern D."/>
            <person name="Eisen J.A."/>
            <person name="Darling A.E."/>
            <person name="Facciotti M.T."/>
        </authorList>
    </citation>
    <scope>NUCLEOTIDE SEQUENCE [LARGE SCALE GENOMIC DNA]</scope>
    <source>
        <strain evidence="3 4">JCM 12255</strain>
    </source>
</reference>
<evidence type="ECO:0000313" key="4">
    <source>
        <dbReference type="Proteomes" id="UP000011602"/>
    </source>
</evidence>
<proteinExistence type="predicted"/>